<feature type="region of interest" description="Disordered" evidence="6">
    <location>
        <begin position="1"/>
        <end position="52"/>
    </location>
</feature>
<dbReference type="GO" id="GO:0046872">
    <property type="term" value="F:metal ion binding"/>
    <property type="evidence" value="ECO:0007669"/>
    <property type="project" value="UniProtKB-KW"/>
</dbReference>
<comment type="subcellular location">
    <subcellularLocation>
        <location evidence="1">Membrane</location>
        <topology evidence="1">Multi-pass membrane protein</topology>
    </subcellularLocation>
</comment>
<keyword evidence="2 7" id="KW-0812">Transmembrane</keyword>
<accession>A0AAD7PJN2</accession>
<evidence type="ECO:0000256" key="6">
    <source>
        <dbReference type="SAM" id="MobiDB-lite"/>
    </source>
</evidence>
<keyword evidence="4 7" id="KW-0472">Membrane</keyword>
<feature type="transmembrane region" description="Helical" evidence="7">
    <location>
        <begin position="210"/>
        <end position="231"/>
    </location>
</feature>
<dbReference type="GO" id="GO:0009744">
    <property type="term" value="P:response to sucrose"/>
    <property type="evidence" value="ECO:0007669"/>
    <property type="project" value="UniProtKB-ARBA"/>
</dbReference>
<gene>
    <name evidence="8" type="ORF">O6P43_023945</name>
</gene>
<sequence length="240" mass="27532">MSLSERRDISKRKGEEMDETHHQKSSIFSHLTVTGGNSSSSWQKKGHEGGKGRKRYPLISFWELPEYMKDNEYILNYYRANWPLKEALFSVFRWHNETLNVWTHLIGFLLFLGLTVMNLMQVPHVADLFGLFTGCLSSSSYTNVSRTFKDMFVGTIILIDLKQPSKMETSSTSAVLGTSRWPFFVFLGGSMFCLLSSSICHLFCCHSHSLNLFLVRIDYVGIVVMIITSFFPSNLLHFPM</sequence>
<protein>
    <submittedName>
        <fullName evidence="8">Heptahelical transmembrane protein</fullName>
    </submittedName>
</protein>
<comment type="caution">
    <text evidence="8">The sequence shown here is derived from an EMBL/GenBank/DDBJ whole genome shotgun (WGS) entry which is preliminary data.</text>
</comment>
<evidence type="ECO:0000313" key="8">
    <source>
        <dbReference type="EMBL" id="KAJ7957672.1"/>
    </source>
</evidence>
<dbReference type="EMBL" id="JARAOO010000009">
    <property type="protein sequence ID" value="KAJ7957672.1"/>
    <property type="molecule type" value="Genomic_DNA"/>
</dbReference>
<evidence type="ECO:0000256" key="1">
    <source>
        <dbReference type="ARBA" id="ARBA00004141"/>
    </source>
</evidence>
<dbReference type="Proteomes" id="UP001163823">
    <property type="component" value="Chromosome 9"/>
</dbReference>
<dbReference type="PANTHER" id="PTHR20855">
    <property type="entry name" value="ADIPOR/PROGESTIN RECEPTOR-RELATED"/>
    <property type="match status" value="1"/>
</dbReference>
<evidence type="ECO:0000313" key="9">
    <source>
        <dbReference type="Proteomes" id="UP001163823"/>
    </source>
</evidence>
<dbReference type="PANTHER" id="PTHR20855:SF115">
    <property type="entry name" value="HEPTAHELICAL TRANSMEMBRANE PROTEIN 1"/>
    <property type="match status" value="1"/>
</dbReference>
<feature type="transmembrane region" description="Helical" evidence="7">
    <location>
        <begin position="181"/>
        <end position="203"/>
    </location>
</feature>
<dbReference type="GO" id="GO:0009725">
    <property type="term" value="P:response to hormone"/>
    <property type="evidence" value="ECO:0007669"/>
    <property type="project" value="TreeGrafter"/>
</dbReference>
<feature type="binding site" evidence="5">
    <location>
        <position position="201"/>
    </location>
    <ligand>
        <name>Zn(2+)</name>
        <dbReference type="ChEBI" id="CHEBI:29105"/>
    </ligand>
</feature>
<dbReference type="InterPro" id="IPR004254">
    <property type="entry name" value="AdipoR/HlyIII-related"/>
</dbReference>
<keyword evidence="9" id="KW-1185">Reference proteome</keyword>
<dbReference type="GO" id="GO:0038023">
    <property type="term" value="F:signaling receptor activity"/>
    <property type="evidence" value="ECO:0007669"/>
    <property type="project" value="TreeGrafter"/>
</dbReference>
<feature type="compositionally biased region" description="Basic and acidic residues" evidence="6">
    <location>
        <begin position="1"/>
        <end position="22"/>
    </location>
</feature>
<dbReference type="AlphaFoldDB" id="A0AAD7PJN2"/>
<reference evidence="8" key="1">
    <citation type="journal article" date="2023" name="Science">
        <title>Elucidation of the pathway for biosynthesis of saponin adjuvants from the soapbark tree.</title>
        <authorList>
            <person name="Reed J."/>
            <person name="Orme A."/>
            <person name="El-Demerdash A."/>
            <person name="Owen C."/>
            <person name="Martin L.B.B."/>
            <person name="Misra R.C."/>
            <person name="Kikuchi S."/>
            <person name="Rejzek M."/>
            <person name="Martin A.C."/>
            <person name="Harkess A."/>
            <person name="Leebens-Mack J."/>
            <person name="Louveau T."/>
            <person name="Stephenson M.J."/>
            <person name="Osbourn A."/>
        </authorList>
    </citation>
    <scope>NUCLEOTIDE SEQUENCE</scope>
    <source>
        <strain evidence="8">S10</strain>
    </source>
</reference>
<proteinExistence type="predicted"/>
<evidence type="ECO:0000256" key="3">
    <source>
        <dbReference type="ARBA" id="ARBA00022989"/>
    </source>
</evidence>
<evidence type="ECO:0000256" key="7">
    <source>
        <dbReference type="SAM" id="Phobius"/>
    </source>
</evidence>
<organism evidence="8 9">
    <name type="scientific">Quillaja saponaria</name>
    <name type="common">Soap bark tree</name>
    <dbReference type="NCBI Taxonomy" id="32244"/>
    <lineage>
        <taxon>Eukaryota</taxon>
        <taxon>Viridiplantae</taxon>
        <taxon>Streptophyta</taxon>
        <taxon>Embryophyta</taxon>
        <taxon>Tracheophyta</taxon>
        <taxon>Spermatophyta</taxon>
        <taxon>Magnoliopsida</taxon>
        <taxon>eudicotyledons</taxon>
        <taxon>Gunneridae</taxon>
        <taxon>Pentapetalae</taxon>
        <taxon>rosids</taxon>
        <taxon>fabids</taxon>
        <taxon>Fabales</taxon>
        <taxon>Quillajaceae</taxon>
        <taxon>Quillaja</taxon>
    </lineage>
</organism>
<feature type="transmembrane region" description="Helical" evidence="7">
    <location>
        <begin position="99"/>
        <end position="120"/>
    </location>
</feature>
<evidence type="ECO:0000256" key="5">
    <source>
        <dbReference type="PIRSR" id="PIRSR604254-1"/>
    </source>
</evidence>
<keyword evidence="3 7" id="KW-1133">Transmembrane helix</keyword>
<name>A0AAD7PJN2_QUISA</name>
<dbReference type="Pfam" id="PF03006">
    <property type="entry name" value="HlyIII"/>
    <property type="match status" value="1"/>
</dbReference>
<dbReference type="GO" id="GO:0016020">
    <property type="term" value="C:membrane"/>
    <property type="evidence" value="ECO:0007669"/>
    <property type="project" value="UniProtKB-SubCell"/>
</dbReference>
<feature type="compositionally biased region" description="Polar residues" evidence="6">
    <location>
        <begin position="25"/>
        <end position="43"/>
    </location>
</feature>
<dbReference type="KEGG" id="qsa:O6P43_023945"/>
<keyword evidence="5" id="KW-0862">Zinc</keyword>
<evidence type="ECO:0000256" key="4">
    <source>
        <dbReference type="ARBA" id="ARBA00023136"/>
    </source>
</evidence>
<evidence type="ECO:0000256" key="2">
    <source>
        <dbReference type="ARBA" id="ARBA00022692"/>
    </source>
</evidence>
<keyword evidence="5" id="KW-0479">Metal-binding</keyword>